<dbReference type="AlphaFoldDB" id="A0A932HWA4"/>
<evidence type="ECO:0000313" key="1">
    <source>
        <dbReference type="EMBL" id="MBI3126706.1"/>
    </source>
</evidence>
<dbReference type="Proteomes" id="UP000782312">
    <property type="component" value="Unassembled WGS sequence"/>
</dbReference>
<reference evidence="1" key="1">
    <citation type="submission" date="2020-07" db="EMBL/GenBank/DDBJ databases">
        <title>Huge and variable diversity of episymbiotic CPR bacteria and DPANN archaea in groundwater ecosystems.</title>
        <authorList>
            <person name="He C.Y."/>
            <person name="Keren R."/>
            <person name="Whittaker M."/>
            <person name="Farag I.F."/>
            <person name="Doudna J."/>
            <person name="Cate J.H.D."/>
            <person name="Banfield J.F."/>
        </authorList>
    </citation>
    <scope>NUCLEOTIDE SEQUENCE</scope>
    <source>
        <strain evidence="1">NC_groundwater_763_Ag_S-0.2um_68_21</strain>
    </source>
</reference>
<evidence type="ECO:0000313" key="2">
    <source>
        <dbReference type="Proteomes" id="UP000782312"/>
    </source>
</evidence>
<organism evidence="1 2">
    <name type="scientific">Tectimicrobiota bacterium</name>
    <dbReference type="NCBI Taxonomy" id="2528274"/>
    <lineage>
        <taxon>Bacteria</taxon>
        <taxon>Pseudomonadati</taxon>
        <taxon>Nitrospinota/Tectimicrobiota group</taxon>
        <taxon>Candidatus Tectimicrobiota</taxon>
    </lineage>
</organism>
<protein>
    <submittedName>
        <fullName evidence="1">Uncharacterized protein</fullName>
    </submittedName>
</protein>
<name>A0A932HWA4_UNCTE</name>
<comment type="caution">
    <text evidence="1">The sequence shown here is derived from an EMBL/GenBank/DDBJ whole genome shotgun (WGS) entry which is preliminary data.</text>
</comment>
<gene>
    <name evidence="1" type="ORF">HYZ11_03780</name>
</gene>
<proteinExistence type="predicted"/>
<dbReference type="EMBL" id="JACPUR010000009">
    <property type="protein sequence ID" value="MBI3126706.1"/>
    <property type="molecule type" value="Genomic_DNA"/>
</dbReference>
<sequence length="178" mass="19075">MRQATDNAIADLARHGEGRRALVLYHLTNAHGRRVFCRAVPPDLLVGQGGQVWFLDGGWTLDGQVALGEGSEALLGVHAWVIDGGSFLQGRLGSTSPLEAFREKELSGFTLTLSNAPDGEGHPRMGRILAQEPVVGGRLDVRVGFAGRSLEDVLPLASFIVRRVVERRGAVVLECEGA</sequence>
<accession>A0A932HWA4</accession>